<dbReference type="CDD" id="cd12165">
    <property type="entry name" value="2-Hacid_dh_6"/>
    <property type="match status" value="1"/>
</dbReference>
<evidence type="ECO:0000256" key="2">
    <source>
        <dbReference type="ARBA" id="ARBA00023027"/>
    </source>
</evidence>
<sequence length="331" mass="38799">MLLESTYLGYHLIKEGISMLVSIYLWKELDHFKNAIENLRKEFPEVDIKTYFTKDEKDYKNSDVILAVDMTIEEAKKATNMKAIFVPYTGLDEFPQKYLKERKIKIYHSYAKSKYVAERALTLALGIMGKITEYDKDMRKGNWGPRTGNKNRWETLFDKRCALLGIGHIGQNITALLKPFTSEIYTLDRGKSYPGVKKYFKTIEELAENCDVFFVSLPLNENTEEIIDEKILDKLKGKYLINVGRGKTIEEKALYESLKNKKLKGAGIEVWYDYPDRIKKECFPSKYPFQELENIIMSPHIATFVKEDVWIYFDDIMEQLKSYIKKELENK</sequence>
<evidence type="ECO:0000259" key="3">
    <source>
        <dbReference type="Pfam" id="PF02826"/>
    </source>
</evidence>
<name>E3H6E0_ILYPC</name>
<dbReference type="GO" id="GO:0030267">
    <property type="term" value="F:glyoxylate reductase (NADPH) activity"/>
    <property type="evidence" value="ECO:0007669"/>
    <property type="project" value="TreeGrafter"/>
</dbReference>
<keyword evidence="5" id="KW-1185">Reference proteome</keyword>
<dbReference type="PANTHER" id="PTHR10996:SF178">
    <property type="entry name" value="2-HYDROXYACID DEHYDROGENASE YGL185C-RELATED"/>
    <property type="match status" value="1"/>
</dbReference>
<dbReference type="AlphaFoldDB" id="E3H6E0"/>
<evidence type="ECO:0000256" key="1">
    <source>
        <dbReference type="ARBA" id="ARBA00023002"/>
    </source>
</evidence>
<dbReference type="GO" id="GO:0005829">
    <property type="term" value="C:cytosol"/>
    <property type="evidence" value="ECO:0007669"/>
    <property type="project" value="TreeGrafter"/>
</dbReference>
<dbReference type="GO" id="GO:0016618">
    <property type="term" value="F:hydroxypyruvate reductase [NAD(P)H] activity"/>
    <property type="evidence" value="ECO:0007669"/>
    <property type="project" value="TreeGrafter"/>
</dbReference>
<dbReference type="SUPFAM" id="SSF51735">
    <property type="entry name" value="NAD(P)-binding Rossmann-fold domains"/>
    <property type="match status" value="1"/>
</dbReference>
<dbReference type="EMBL" id="CP002281">
    <property type="protein sequence ID" value="ADO82353.1"/>
    <property type="molecule type" value="Genomic_DNA"/>
</dbReference>
<evidence type="ECO:0000313" key="5">
    <source>
        <dbReference type="Proteomes" id="UP000006875"/>
    </source>
</evidence>
<dbReference type="OrthoDB" id="9786364at2"/>
<dbReference type="Pfam" id="PF02826">
    <property type="entry name" value="2-Hacid_dh_C"/>
    <property type="match status" value="1"/>
</dbReference>
<dbReference type="SUPFAM" id="SSF52283">
    <property type="entry name" value="Formate/glycerate dehydrogenase catalytic domain-like"/>
    <property type="match status" value="1"/>
</dbReference>
<keyword evidence="1" id="KW-0560">Oxidoreductase</keyword>
<organism evidence="4 5">
    <name type="scientific">Ilyobacter polytropus (strain ATCC 51220 / DSM 2926 / LMG 16218 / CuHBu1)</name>
    <dbReference type="NCBI Taxonomy" id="572544"/>
    <lineage>
        <taxon>Bacteria</taxon>
        <taxon>Fusobacteriati</taxon>
        <taxon>Fusobacteriota</taxon>
        <taxon>Fusobacteriia</taxon>
        <taxon>Fusobacteriales</taxon>
        <taxon>Fusobacteriaceae</taxon>
        <taxon>Ilyobacter</taxon>
    </lineage>
</organism>
<gene>
    <name evidence="4" type="ordered locus">Ilyop_0565</name>
</gene>
<dbReference type="InterPro" id="IPR050223">
    <property type="entry name" value="D-isomer_2-hydroxyacid_DH"/>
</dbReference>
<feature type="domain" description="D-isomer specific 2-hydroxyacid dehydrogenase NAD-binding" evidence="3">
    <location>
        <begin position="122"/>
        <end position="302"/>
    </location>
</feature>
<dbReference type="InterPro" id="IPR036291">
    <property type="entry name" value="NAD(P)-bd_dom_sf"/>
</dbReference>
<dbReference type="Proteomes" id="UP000006875">
    <property type="component" value="Chromosome"/>
</dbReference>
<reference evidence="4 5" key="1">
    <citation type="journal article" date="2010" name="Stand. Genomic Sci.">
        <title>Complete genome sequence of Ilyobacter polytropus type strain (CuHbu1).</title>
        <authorList>
            <person name="Sikorski J."/>
            <person name="Chertkov O."/>
            <person name="Lapidus A."/>
            <person name="Nolan M."/>
            <person name="Lucas S."/>
            <person name="Del Rio T.G."/>
            <person name="Tice H."/>
            <person name="Cheng J.F."/>
            <person name="Tapia R."/>
            <person name="Han C."/>
            <person name="Goodwin L."/>
            <person name="Pitluck S."/>
            <person name="Liolios K."/>
            <person name="Ivanova N."/>
            <person name="Mavromatis K."/>
            <person name="Mikhailova N."/>
            <person name="Pati A."/>
            <person name="Chen A."/>
            <person name="Palaniappan K."/>
            <person name="Land M."/>
            <person name="Hauser L."/>
            <person name="Chang Y.J."/>
            <person name="Jeffries C.D."/>
            <person name="Brambilla E."/>
            <person name="Yasawong M."/>
            <person name="Rohde M."/>
            <person name="Pukall R."/>
            <person name="Spring S."/>
            <person name="Goker M."/>
            <person name="Woyke T."/>
            <person name="Bristow J."/>
            <person name="Eisen J.A."/>
            <person name="Markowitz V."/>
            <person name="Hugenholtz P."/>
            <person name="Kyrpides N.C."/>
            <person name="Klenk H.P."/>
        </authorList>
    </citation>
    <scope>NUCLEOTIDE SEQUENCE [LARGE SCALE GENOMIC DNA]</scope>
    <source>
        <strain evidence="5">ATCC 51220 / DSM 2926 / LMG 16218 / CuHBu1</strain>
    </source>
</reference>
<protein>
    <submittedName>
        <fullName evidence="4">D-isomer specific 2-hydroxyacid dehydrogenase NAD-binding protein</fullName>
    </submittedName>
</protein>
<dbReference type="STRING" id="572544.Ilyop_0565"/>
<dbReference type="KEGG" id="ipo:Ilyop_0565"/>
<accession>E3H6E0</accession>
<dbReference type="Gene3D" id="3.40.50.720">
    <property type="entry name" value="NAD(P)-binding Rossmann-like Domain"/>
    <property type="match status" value="2"/>
</dbReference>
<proteinExistence type="predicted"/>
<dbReference type="eggNOG" id="COG0111">
    <property type="taxonomic scope" value="Bacteria"/>
</dbReference>
<keyword evidence="2" id="KW-0520">NAD</keyword>
<dbReference type="InterPro" id="IPR006140">
    <property type="entry name" value="D-isomer_DH_NAD-bd"/>
</dbReference>
<evidence type="ECO:0000313" key="4">
    <source>
        <dbReference type="EMBL" id="ADO82353.1"/>
    </source>
</evidence>
<dbReference type="GO" id="GO:0051287">
    <property type="term" value="F:NAD binding"/>
    <property type="evidence" value="ECO:0007669"/>
    <property type="project" value="InterPro"/>
</dbReference>
<dbReference type="HOGENOM" id="CLU_019796_1_0_0"/>
<dbReference type="PANTHER" id="PTHR10996">
    <property type="entry name" value="2-HYDROXYACID DEHYDROGENASE-RELATED"/>
    <property type="match status" value="1"/>
</dbReference>